<comment type="caution">
    <text evidence="3">The sequence shown here is derived from an EMBL/GenBank/DDBJ whole genome shotgun (WGS) entry which is preliminary data.</text>
</comment>
<organism evidence="3 4">
    <name type="scientific">Streptomyces violarus</name>
    <dbReference type="NCBI Taxonomy" id="67380"/>
    <lineage>
        <taxon>Bacteria</taxon>
        <taxon>Bacillati</taxon>
        <taxon>Actinomycetota</taxon>
        <taxon>Actinomycetes</taxon>
        <taxon>Kitasatosporales</taxon>
        <taxon>Streptomycetaceae</taxon>
        <taxon>Streptomyces</taxon>
    </lineage>
</organism>
<dbReference type="RefSeq" id="WP_184589842.1">
    <property type="nucleotide sequence ID" value="NZ_BMUP01000001.1"/>
</dbReference>
<reference evidence="3 4" key="1">
    <citation type="submission" date="2020-08" db="EMBL/GenBank/DDBJ databases">
        <title>Genomic Encyclopedia of Type Strains, Phase III (KMG-III): the genomes of soil and plant-associated and newly described type strains.</title>
        <authorList>
            <person name="Whitman W."/>
        </authorList>
    </citation>
    <scope>NUCLEOTIDE SEQUENCE [LARGE SCALE GENOMIC DNA]</scope>
    <source>
        <strain evidence="3 4">CECT 3237</strain>
    </source>
</reference>
<evidence type="ECO:0000256" key="1">
    <source>
        <dbReference type="SAM" id="MobiDB-lite"/>
    </source>
</evidence>
<name>A0A7W5F0I0_9ACTN</name>
<feature type="compositionally biased region" description="Basic and acidic residues" evidence="1">
    <location>
        <begin position="8"/>
        <end position="28"/>
    </location>
</feature>
<keyword evidence="2" id="KW-1133">Transmembrane helix</keyword>
<keyword evidence="2" id="KW-0812">Transmembrane</keyword>
<keyword evidence="4" id="KW-1185">Reference proteome</keyword>
<dbReference type="EMBL" id="JACHXE010000001">
    <property type="protein sequence ID" value="MBB3075572.1"/>
    <property type="molecule type" value="Genomic_DNA"/>
</dbReference>
<dbReference type="AlphaFoldDB" id="A0A7W5F0I0"/>
<keyword evidence="2" id="KW-0472">Membrane</keyword>
<feature type="region of interest" description="Disordered" evidence="1">
    <location>
        <begin position="1"/>
        <end position="53"/>
    </location>
</feature>
<proteinExistence type="predicted"/>
<evidence type="ECO:0000313" key="3">
    <source>
        <dbReference type="EMBL" id="MBB3075572.1"/>
    </source>
</evidence>
<feature type="transmembrane region" description="Helical" evidence="2">
    <location>
        <begin position="57"/>
        <end position="88"/>
    </location>
</feature>
<evidence type="ECO:0000256" key="2">
    <source>
        <dbReference type="SAM" id="Phobius"/>
    </source>
</evidence>
<accession>A0A7W5F0I0</accession>
<dbReference type="Proteomes" id="UP000572907">
    <property type="component" value="Unassembled WGS sequence"/>
</dbReference>
<protein>
    <submittedName>
        <fullName evidence="3">Uncharacterized protein</fullName>
    </submittedName>
</protein>
<gene>
    <name evidence="3" type="ORF">FHS41_002041</name>
</gene>
<evidence type="ECO:0000313" key="4">
    <source>
        <dbReference type="Proteomes" id="UP000572907"/>
    </source>
</evidence>
<sequence length="89" mass="9485">MSGWQNSDRSRDVRKRWEGVRRQEKDLHGQLQPTPRPPHSDTPQHTPGGGGNDGAEALGLGCIAIAVVFVLAVFGVAIAFIGAILGVWG</sequence>